<reference evidence="3 4" key="1">
    <citation type="submission" date="2018-05" db="EMBL/GenBank/DDBJ databases">
        <title>Complete Genome Sequences of Extremely Thermoacidophilic, Metal-Mobilizing Type-Strain Members of the Archaeal Family Sulfolobaceae: Acidianus brierleyi DSM-1651T, Acidianus sulfidivorans DSM-18786T, Metallosphaera hakonensis DSM-7519T, and Metallosphaera prunae DSM-10039T.</title>
        <authorList>
            <person name="Counts J.A."/>
            <person name="Kelly R.M."/>
        </authorList>
    </citation>
    <scope>NUCLEOTIDE SEQUENCE [LARGE SCALE GENOMIC DNA]</scope>
    <source>
        <strain evidence="3 4">HO1-1</strain>
    </source>
</reference>
<evidence type="ECO:0000313" key="3">
    <source>
        <dbReference type="EMBL" id="AWR98854.1"/>
    </source>
</evidence>
<reference evidence="4" key="3">
    <citation type="submission" date="2020-03" db="EMBL/GenBank/DDBJ databases">
        <title>Sequencing and Assembly of Multiple Reported Metal-Biooxidizing Members of the Extremely Thermoacidophilic Archaeal Family Sulfolobaceae.</title>
        <authorList>
            <person name="Counts J.A."/>
            <person name="Kelly R.M."/>
        </authorList>
    </citation>
    <scope>NUCLEOTIDE SEQUENCE [LARGE SCALE GENOMIC DNA]</scope>
    <source>
        <strain evidence="4">HO1-1</strain>
    </source>
</reference>
<dbReference type="EMBL" id="CP029287">
    <property type="protein sequence ID" value="AWR98854.1"/>
    <property type="molecule type" value="Genomic_DNA"/>
</dbReference>
<gene>
    <name evidence="3" type="ORF">DFR87_03145</name>
</gene>
<dbReference type="Pfam" id="PF09843">
    <property type="entry name" value="DUF2070"/>
    <property type="match status" value="1"/>
</dbReference>
<dbReference type="InterPro" id="IPR019204">
    <property type="entry name" value="DUF2070_membrane"/>
</dbReference>
<name>A0A2U9IS82_9CREN</name>
<proteinExistence type="predicted"/>
<dbReference type="STRING" id="1293036.GCA_001315825_01624"/>
<dbReference type="GeneID" id="36834305"/>
<sequence>MDSEKLTRNYYSKFIRLPSTEALSVWVGAEVVLSYLRSISDGFGYLAGFLMYLALSLATLHKRVKTFLAMMGMFGIVYLVVSFFPEVISFSFGLFVPLITYIMLIDYGDLTSPGLATATGLISALLTYPTNIVLVVVYYLIIGIFSYTYLVLVNRKGRSITGFSSLSIVRPFLRAMSYKRGEEVEGFLEKISTNFNTSVLVLKLGEVFIVLPRIHYGMYGEVGSSLFPYQIESALGRRTLVFHGPGSHELDLASKRDSMKLAEEISSKVGSEKWEKIRFGGIMFLSQDRFRMTSLVFDKIMLNFTERPNYGIDDLPGNLWDEILRSRNFIIDCHNESLKEEIGHKDERVLREFVSKRIIPTKETPLQVGYGEAELSTSCEGLCSKRVKALVLGDKEHKVLILYIFANNANEETGKMIQERFRNKYDRVILVTPDDHSCTGTTFGNLYSPAEPCPMAVDALEKAVNEAEADFKEVEAEYMIISTKTKVIGKFISSMVEGLEQVGNFAMKTFWIPVIFPYVLLIVTLLGDYLIKL</sequence>
<dbReference type="Proteomes" id="UP000247586">
    <property type="component" value="Chromosome"/>
</dbReference>
<keyword evidence="1" id="KW-1133">Transmembrane helix</keyword>
<dbReference type="KEGG" id="mhk:DFR87_03145"/>
<evidence type="ECO:0000259" key="2">
    <source>
        <dbReference type="Pfam" id="PF09843"/>
    </source>
</evidence>
<evidence type="ECO:0000313" key="4">
    <source>
        <dbReference type="Proteomes" id="UP000247586"/>
    </source>
</evidence>
<feature type="domain" description="DUF2070" evidence="2">
    <location>
        <begin position="8"/>
        <end position="520"/>
    </location>
</feature>
<dbReference type="OrthoDB" id="8914at2157"/>
<feature type="transmembrane region" description="Helical" evidence="1">
    <location>
        <begin position="510"/>
        <end position="531"/>
    </location>
</feature>
<feature type="transmembrane region" description="Helical" evidence="1">
    <location>
        <begin position="42"/>
        <end position="60"/>
    </location>
</feature>
<dbReference type="AlphaFoldDB" id="A0A2U9IS82"/>
<reference evidence="4" key="2">
    <citation type="submission" date="2020-03" db="EMBL/GenBank/DDBJ databases">
        <title>Complete Genome Sequences of Extremely Thermoacidophilic, Metal-Mobilizing Type-Strain Members of the Archaeal Family Sulfolobaceae: Acidianus brierleyi DSM-1651T, Acidianus sulfidivorans DSM-18786T, Metallosphaera hakonensis DSM-7519T, and Metallosphaera prunae DSM-10039T.</title>
        <authorList>
            <person name="Counts J.A."/>
            <person name="Kelly R.M."/>
        </authorList>
    </citation>
    <scope>NUCLEOTIDE SEQUENCE [LARGE SCALE GENOMIC DNA]</scope>
    <source>
        <strain evidence="4">HO1-1</strain>
    </source>
</reference>
<feature type="transmembrane region" description="Helical" evidence="1">
    <location>
        <begin position="131"/>
        <end position="152"/>
    </location>
</feature>
<keyword evidence="4" id="KW-1185">Reference proteome</keyword>
<feature type="transmembrane region" description="Helical" evidence="1">
    <location>
        <begin position="90"/>
        <end position="110"/>
    </location>
</feature>
<keyword evidence="1" id="KW-0472">Membrane</keyword>
<keyword evidence="1" id="KW-0812">Transmembrane</keyword>
<organism evidence="3 4">
    <name type="scientific">Metallosphaera hakonensis JCM 8857 = DSM 7519</name>
    <dbReference type="NCBI Taxonomy" id="1293036"/>
    <lineage>
        <taxon>Archaea</taxon>
        <taxon>Thermoproteota</taxon>
        <taxon>Thermoprotei</taxon>
        <taxon>Sulfolobales</taxon>
        <taxon>Sulfolobaceae</taxon>
        <taxon>Metallosphaera</taxon>
    </lineage>
</organism>
<protein>
    <submittedName>
        <fullName evidence="3">DUF2070 domain-containing protein</fullName>
    </submittedName>
</protein>
<dbReference type="RefSeq" id="WP_110368891.1">
    <property type="nucleotide sequence ID" value="NZ_CP029287.2"/>
</dbReference>
<accession>A0A2U9IS82</accession>
<evidence type="ECO:0000256" key="1">
    <source>
        <dbReference type="SAM" id="Phobius"/>
    </source>
</evidence>